<evidence type="ECO:0000313" key="1">
    <source>
        <dbReference type="EMBL" id="KPC17495.1"/>
    </source>
</evidence>
<evidence type="ECO:0000313" key="2">
    <source>
        <dbReference type="Proteomes" id="UP000037943"/>
    </source>
</evidence>
<keyword evidence="2" id="KW-1185">Reference proteome</keyword>
<sequence length="38" mass="4413">MVIWFQIKEGWNVIPAVANRNIRMNQSNLSNRGVDFHG</sequence>
<name>A0ABR5KRS2_PSEAV</name>
<organism evidence="1 2">
    <name type="scientific">Pseudomonas amygdali pv. lachrymans</name>
    <name type="common">Pseudomonas syringae pv. lachrymans</name>
    <dbReference type="NCBI Taxonomy" id="53707"/>
    <lineage>
        <taxon>Bacteria</taxon>
        <taxon>Pseudomonadati</taxon>
        <taxon>Pseudomonadota</taxon>
        <taxon>Gammaproteobacteria</taxon>
        <taxon>Pseudomonadales</taxon>
        <taxon>Pseudomonadaceae</taxon>
        <taxon>Pseudomonas</taxon>
        <taxon>Pseudomonas amygdali</taxon>
    </lineage>
</organism>
<accession>A0ABR5KRS2</accession>
<dbReference type="EMBL" id="LGLK01000057">
    <property type="protein sequence ID" value="KPC17495.1"/>
    <property type="molecule type" value="Genomic_DNA"/>
</dbReference>
<protein>
    <submittedName>
        <fullName evidence="1">Uncharacterized protein</fullName>
    </submittedName>
</protein>
<proteinExistence type="predicted"/>
<gene>
    <name evidence="1" type="ORF">AC499_0697</name>
</gene>
<reference evidence="1 2" key="2">
    <citation type="submission" date="2015-10" db="EMBL/GenBank/DDBJ databases">
        <title>Comparative genomics and high-throughput reverse genetic screens identify a new phytobacterial MAMP and an Arabidopsis receptor required for immune elicitation.</title>
        <authorList>
            <person name="Mott G.A."/>
            <person name="Thakur S."/>
            <person name="Wang P.W."/>
            <person name="Desveaux D."/>
            <person name="Guttman D.S."/>
        </authorList>
    </citation>
    <scope>NUCLEOTIDE SEQUENCE [LARGE SCALE GENOMIC DNA]</scope>
    <source>
        <strain evidence="1 2">107</strain>
    </source>
</reference>
<comment type="caution">
    <text evidence="1">The sequence shown here is derived from an EMBL/GenBank/DDBJ whole genome shotgun (WGS) entry which is preliminary data.</text>
</comment>
<dbReference type="Proteomes" id="UP000037943">
    <property type="component" value="Unassembled WGS sequence"/>
</dbReference>
<reference evidence="1 2" key="1">
    <citation type="submission" date="2015-07" db="EMBL/GenBank/DDBJ databases">
        <authorList>
            <person name="O'Brien H.E."/>
            <person name="Thakur S."/>
            <person name="Gong Y."/>
            <person name="Wang P.W."/>
            <person name="Guttman D.S."/>
        </authorList>
    </citation>
    <scope>NUCLEOTIDE SEQUENCE [LARGE SCALE GENOMIC DNA]</scope>
    <source>
        <strain evidence="1 2">107</strain>
    </source>
</reference>